<protein>
    <submittedName>
        <fullName evidence="2">Uncharacterized protein</fullName>
    </submittedName>
</protein>
<gene>
    <name evidence="2" type="ORF">METZ01_LOCUS327388</name>
</gene>
<reference evidence="2" key="1">
    <citation type="submission" date="2018-05" db="EMBL/GenBank/DDBJ databases">
        <authorList>
            <person name="Lanie J.A."/>
            <person name="Ng W.-L."/>
            <person name="Kazmierczak K.M."/>
            <person name="Andrzejewski T.M."/>
            <person name="Davidsen T.M."/>
            <person name="Wayne K.J."/>
            <person name="Tettelin H."/>
            <person name="Glass J.I."/>
            <person name="Rusch D."/>
            <person name="Podicherti R."/>
            <person name="Tsui H.-C.T."/>
            <person name="Winkler M.E."/>
        </authorList>
    </citation>
    <scope>NUCLEOTIDE SEQUENCE</scope>
</reference>
<accession>A0A382PMD6</accession>
<feature type="non-terminal residue" evidence="2">
    <location>
        <position position="181"/>
    </location>
</feature>
<dbReference type="PROSITE" id="PS51257">
    <property type="entry name" value="PROKAR_LIPOPROTEIN"/>
    <property type="match status" value="1"/>
</dbReference>
<evidence type="ECO:0000256" key="1">
    <source>
        <dbReference type="SAM" id="MobiDB-lite"/>
    </source>
</evidence>
<dbReference type="EMBL" id="UINC01108436">
    <property type="protein sequence ID" value="SVC74534.1"/>
    <property type="molecule type" value="Genomic_DNA"/>
</dbReference>
<feature type="compositionally biased region" description="Basic and acidic residues" evidence="1">
    <location>
        <begin position="67"/>
        <end position="78"/>
    </location>
</feature>
<proteinExistence type="predicted"/>
<sequence length="181" mass="20515">MFSKSVGHLKNKWRGKKRRGRGLLGLVCCLLSSACMAQALEPIDRGSRKRETSARSPRSRPQGRVNGSREKTLNRAEGQRPTTSFQILGGYDDRWDLATDVVIIYFEDHTTDIEGQIESWVVQGYEPWVMFNSSQDYTGAYVTGKYDGLPHRDEIQRAADGSDFGVFDEGAYLVPNPHWQR</sequence>
<name>A0A382PMD6_9ZZZZ</name>
<evidence type="ECO:0000313" key="2">
    <source>
        <dbReference type="EMBL" id="SVC74534.1"/>
    </source>
</evidence>
<feature type="region of interest" description="Disordered" evidence="1">
    <location>
        <begin position="45"/>
        <end position="79"/>
    </location>
</feature>
<organism evidence="2">
    <name type="scientific">marine metagenome</name>
    <dbReference type="NCBI Taxonomy" id="408172"/>
    <lineage>
        <taxon>unclassified sequences</taxon>
        <taxon>metagenomes</taxon>
        <taxon>ecological metagenomes</taxon>
    </lineage>
</organism>
<dbReference type="AlphaFoldDB" id="A0A382PMD6"/>